<dbReference type="EMBL" id="JARXNK020000103">
    <property type="protein sequence ID" value="MEL0552571.1"/>
    <property type="molecule type" value="Genomic_DNA"/>
</dbReference>
<evidence type="ECO:0000313" key="2">
    <source>
        <dbReference type="EMBL" id="MEL0552571.1"/>
    </source>
</evidence>
<dbReference type="InterPro" id="IPR050263">
    <property type="entry name" value="Bact_Fimbrial_Adh_Pro"/>
</dbReference>
<name>A0ABU9F846_9ENTR</name>
<dbReference type="PANTHER" id="PTHR33420">
    <property type="entry name" value="FIMBRIAL SUBUNIT ELFA-RELATED"/>
    <property type="match status" value="1"/>
</dbReference>
<evidence type="ECO:0000313" key="3">
    <source>
        <dbReference type="Proteomes" id="UP001312893"/>
    </source>
</evidence>
<dbReference type="Proteomes" id="UP001312893">
    <property type="component" value="Unassembled WGS sequence"/>
</dbReference>
<accession>A0ABU9F846</accession>
<dbReference type="Gene3D" id="2.60.40.1090">
    <property type="entry name" value="Fimbrial-type adhesion domain"/>
    <property type="match status" value="1"/>
</dbReference>
<evidence type="ECO:0000259" key="1">
    <source>
        <dbReference type="Pfam" id="PF00419"/>
    </source>
</evidence>
<dbReference type="SUPFAM" id="SSF49401">
    <property type="entry name" value="Bacterial adhesins"/>
    <property type="match status" value="1"/>
</dbReference>
<dbReference type="PANTHER" id="PTHR33420:SF26">
    <property type="entry name" value="FIMBRIAL SUBUNIT"/>
    <property type="match status" value="1"/>
</dbReference>
<keyword evidence="3" id="KW-1185">Reference proteome</keyword>
<proteinExistence type="predicted"/>
<dbReference type="Pfam" id="PF00419">
    <property type="entry name" value="Fimbrial"/>
    <property type="match status" value="1"/>
</dbReference>
<dbReference type="InterPro" id="IPR008966">
    <property type="entry name" value="Adhesion_dom_sf"/>
</dbReference>
<feature type="domain" description="Fimbrial-type adhesion" evidence="1">
    <location>
        <begin position="20"/>
        <end position="167"/>
    </location>
</feature>
<comment type="caution">
    <text evidence="2">The sequence shown here is derived from an EMBL/GenBank/DDBJ whole genome shotgun (WGS) entry which is preliminary data.</text>
</comment>
<dbReference type="PRINTS" id="PR01613">
    <property type="entry name" value="FIMBRIALPAPF"/>
</dbReference>
<dbReference type="InterPro" id="IPR036937">
    <property type="entry name" value="Adhesion_dom_fimbrial_sf"/>
</dbReference>
<gene>
    <name evidence="2" type="ORF">QFI96_012810</name>
</gene>
<protein>
    <submittedName>
        <fullName evidence="2">Fimbrial protein</fullName>
    </submittedName>
</protein>
<sequence>MAVVCALATRSAAAEDIVVNITGEIITPPCVINNGAAIEVNFDNVSVTDVANARNLRTLTVPVTCIYYKATPYVKVTGTQLSGAGSHVLRTNITNFGIALYQGNGTGVPMKLNDNGLYPGFPLLAGLSAVNQASGQFTFSALPYQLGSQFPASGAFSATANMSITYQ</sequence>
<reference evidence="2 3" key="1">
    <citation type="submission" date="2024-04" db="EMBL/GenBank/DDBJ databases">
        <title>Two novel Raoultella species associated with bleeding cankers of broadleaf hosts, Raoultella scottia sp. nov. and Raoultella lignicola sp. nov.</title>
        <authorList>
            <person name="Brady C.L."/>
        </authorList>
    </citation>
    <scope>NUCLEOTIDE SEQUENCE [LARGE SCALE GENOMIC DNA]</scope>
    <source>
        <strain evidence="2 3">TW_WC1a.1</strain>
    </source>
</reference>
<organism evidence="2 3">
    <name type="scientific">Raoultella lignicola</name>
    <dbReference type="NCBI Taxonomy" id="3040939"/>
    <lineage>
        <taxon>Bacteria</taxon>
        <taxon>Pseudomonadati</taxon>
        <taxon>Pseudomonadota</taxon>
        <taxon>Gammaproteobacteria</taxon>
        <taxon>Enterobacterales</taxon>
        <taxon>Enterobacteriaceae</taxon>
        <taxon>Klebsiella/Raoultella group</taxon>
        <taxon>Raoultella</taxon>
    </lineage>
</organism>
<dbReference type="InterPro" id="IPR005430">
    <property type="entry name" value="P_pili_tip_PapF"/>
</dbReference>
<dbReference type="InterPro" id="IPR000259">
    <property type="entry name" value="Adhesion_dom_fimbrial"/>
</dbReference>
<dbReference type="RefSeq" id="WP_158613272.1">
    <property type="nucleotide sequence ID" value="NZ_JARXNK020000103.1"/>
</dbReference>